<keyword evidence="2 6" id="KW-0698">rRNA processing</keyword>
<dbReference type="GO" id="GO:0005829">
    <property type="term" value="C:cytosol"/>
    <property type="evidence" value="ECO:0007669"/>
    <property type="project" value="TreeGrafter"/>
</dbReference>
<dbReference type="CDD" id="cd02440">
    <property type="entry name" value="AdoMet_MTases"/>
    <property type="match status" value="1"/>
</dbReference>
<dbReference type="AlphaFoldDB" id="A0A2T2WU11"/>
<keyword evidence="3 6" id="KW-0489">Methyltransferase</keyword>
<name>A0A2T2WU11_9FIRM</name>
<gene>
    <name evidence="6 7" type="primary">rsmG</name>
    <name evidence="7" type="ORF">C7B43_16100</name>
</gene>
<proteinExistence type="inferred from homology"/>
<comment type="subcellular location">
    <subcellularLocation>
        <location evidence="6">Cytoplasm</location>
    </subcellularLocation>
</comment>
<comment type="caution">
    <text evidence="7">The sequence shown here is derived from an EMBL/GenBank/DDBJ whole genome shotgun (WGS) entry which is preliminary data.</text>
</comment>
<dbReference type="EMBL" id="PXYT01000050">
    <property type="protein sequence ID" value="PSR25720.1"/>
    <property type="molecule type" value="Genomic_DNA"/>
</dbReference>
<dbReference type="NCBIfam" id="TIGR00138">
    <property type="entry name" value="rsmG_gidB"/>
    <property type="match status" value="1"/>
</dbReference>
<dbReference type="PANTHER" id="PTHR31760">
    <property type="entry name" value="S-ADENOSYL-L-METHIONINE-DEPENDENT METHYLTRANSFERASES SUPERFAMILY PROTEIN"/>
    <property type="match status" value="1"/>
</dbReference>
<evidence type="ECO:0000256" key="2">
    <source>
        <dbReference type="ARBA" id="ARBA00022552"/>
    </source>
</evidence>
<evidence type="ECO:0000313" key="7">
    <source>
        <dbReference type="EMBL" id="PSR25720.1"/>
    </source>
</evidence>
<keyword evidence="5 6" id="KW-0949">S-adenosyl-L-methionine</keyword>
<evidence type="ECO:0000256" key="3">
    <source>
        <dbReference type="ARBA" id="ARBA00022603"/>
    </source>
</evidence>
<comment type="similarity">
    <text evidence="6">Belongs to the methyltransferase superfamily. RNA methyltransferase RsmG family.</text>
</comment>
<comment type="function">
    <text evidence="6">Specifically methylates the N7 position of a guanine in 16S rRNA.</text>
</comment>
<comment type="caution">
    <text evidence="6">Lacks conserved residue(s) required for the propagation of feature annotation.</text>
</comment>
<keyword evidence="1 6" id="KW-0963">Cytoplasm</keyword>
<protein>
    <recommendedName>
        <fullName evidence="6">Ribosomal RNA small subunit methyltransferase G</fullName>
        <ecNumber evidence="6">2.1.1.-</ecNumber>
    </recommendedName>
    <alternativeName>
        <fullName evidence="6">16S rRNA 7-methylguanosine methyltransferase</fullName>
        <shortName evidence="6">16S rRNA m7G methyltransferase</shortName>
    </alternativeName>
</protein>
<evidence type="ECO:0000256" key="5">
    <source>
        <dbReference type="ARBA" id="ARBA00022691"/>
    </source>
</evidence>
<feature type="binding site" evidence="6">
    <location>
        <position position="75"/>
    </location>
    <ligand>
        <name>S-adenosyl-L-methionine</name>
        <dbReference type="ChEBI" id="CHEBI:59789"/>
    </ligand>
</feature>
<sequence length="236" mass="25910">MVEKPQWLKGPLVGLLEDRLVETRLEKLVELVLKAPFNITGFRTGEALWIHGVYDAIETLQGVNLTGMKIAVDIGSGAGFPGLVLAILTAETSWTLIESREKRAEYLKYMVEDLDLGNVSVLHGRAEEIVRNETGIRECADLVTARAVGSFRVTLELAVPYMKVGGSGFFPRGRVHVMSEIEEAQDLCRELGAEVGSVSPPYGDNGESQIIRVTKMQSTSLEFPRRAKLLGTRLPG</sequence>
<evidence type="ECO:0000256" key="1">
    <source>
        <dbReference type="ARBA" id="ARBA00022490"/>
    </source>
</evidence>
<dbReference type="PANTHER" id="PTHR31760:SF0">
    <property type="entry name" value="S-ADENOSYL-L-METHIONINE-DEPENDENT METHYLTRANSFERASES SUPERFAMILY PROTEIN"/>
    <property type="match status" value="1"/>
</dbReference>
<reference evidence="7 8" key="1">
    <citation type="journal article" date="2014" name="BMC Genomics">
        <title>Comparison of environmental and isolate Sulfobacillus genomes reveals diverse carbon, sulfur, nitrogen, and hydrogen metabolisms.</title>
        <authorList>
            <person name="Justice N.B."/>
            <person name="Norman A."/>
            <person name="Brown C.T."/>
            <person name="Singh A."/>
            <person name="Thomas B.C."/>
            <person name="Banfield J.F."/>
        </authorList>
    </citation>
    <scope>NUCLEOTIDE SEQUENCE [LARGE SCALE GENOMIC DNA]</scope>
    <source>
        <strain evidence="7">AMDSBA1</strain>
    </source>
</reference>
<dbReference type="EC" id="2.1.1.-" evidence="6"/>
<keyword evidence="4 6" id="KW-0808">Transferase</keyword>
<evidence type="ECO:0000256" key="4">
    <source>
        <dbReference type="ARBA" id="ARBA00022679"/>
    </source>
</evidence>
<dbReference type="Proteomes" id="UP000242699">
    <property type="component" value="Unassembled WGS sequence"/>
</dbReference>
<dbReference type="Gene3D" id="3.40.50.150">
    <property type="entry name" value="Vaccinia Virus protein VP39"/>
    <property type="match status" value="1"/>
</dbReference>
<evidence type="ECO:0000313" key="8">
    <source>
        <dbReference type="Proteomes" id="UP000242699"/>
    </source>
</evidence>
<dbReference type="GO" id="GO:0070043">
    <property type="term" value="F:rRNA (guanine-N7-)-methyltransferase activity"/>
    <property type="evidence" value="ECO:0007669"/>
    <property type="project" value="UniProtKB-UniRule"/>
</dbReference>
<organism evidence="7 8">
    <name type="scientific">Sulfobacillus benefaciens</name>
    <dbReference type="NCBI Taxonomy" id="453960"/>
    <lineage>
        <taxon>Bacteria</taxon>
        <taxon>Bacillati</taxon>
        <taxon>Bacillota</taxon>
        <taxon>Clostridia</taxon>
        <taxon>Eubacteriales</taxon>
        <taxon>Clostridiales Family XVII. Incertae Sedis</taxon>
        <taxon>Sulfobacillus</taxon>
    </lineage>
</organism>
<dbReference type="SUPFAM" id="SSF53335">
    <property type="entry name" value="S-adenosyl-L-methionine-dependent methyltransferases"/>
    <property type="match status" value="1"/>
</dbReference>
<dbReference type="InterPro" id="IPR029063">
    <property type="entry name" value="SAM-dependent_MTases_sf"/>
</dbReference>
<feature type="binding site" evidence="6">
    <location>
        <position position="80"/>
    </location>
    <ligand>
        <name>S-adenosyl-L-methionine</name>
        <dbReference type="ChEBI" id="CHEBI:59789"/>
    </ligand>
</feature>
<accession>A0A2T2WU11</accession>
<dbReference type="HAMAP" id="MF_00074">
    <property type="entry name" value="16SrRNA_methyltr_G"/>
    <property type="match status" value="1"/>
</dbReference>
<dbReference type="InterPro" id="IPR003682">
    <property type="entry name" value="rRNA_ssu_MeTfrase_G"/>
</dbReference>
<dbReference type="Pfam" id="PF02527">
    <property type="entry name" value="GidB"/>
    <property type="match status" value="1"/>
</dbReference>
<evidence type="ECO:0000256" key="6">
    <source>
        <dbReference type="HAMAP-Rule" id="MF_00074"/>
    </source>
</evidence>
<feature type="binding site" evidence="6">
    <location>
        <position position="146"/>
    </location>
    <ligand>
        <name>S-adenosyl-L-methionine</name>
        <dbReference type="ChEBI" id="CHEBI:59789"/>
    </ligand>
</feature>
<feature type="binding site" evidence="6">
    <location>
        <begin position="126"/>
        <end position="127"/>
    </location>
    <ligand>
        <name>S-adenosyl-L-methionine</name>
        <dbReference type="ChEBI" id="CHEBI:59789"/>
    </ligand>
</feature>